<name>A0A0S2FF15_LYSAN</name>
<dbReference type="Proteomes" id="UP000060787">
    <property type="component" value="Chromosome"/>
</dbReference>
<organism evidence="2 3">
    <name type="scientific">Lysobacter antibioticus</name>
    <dbReference type="NCBI Taxonomy" id="84531"/>
    <lineage>
        <taxon>Bacteria</taxon>
        <taxon>Pseudomonadati</taxon>
        <taxon>Pseudomonadota</taxon>
        <taxon>Gammaproteobacteria</taxon>
        <taxon>Lysobacterales</taxon>
        <taxon>Lysobacteraceae</taxon>
        <taxon>Lysobacter</taxon>
    </lineage>
</organism>
<dbReference type="KEGG" id="lab:LA76x_3996"/>
<dbReference type="PATRIC" id="fig|84531.8.peg.4003"/>
<evidence type="ECO:0000313" key="2">
    <source>
        <dbReference type="EMBL" id="ALN82112.1"/>
    </source>
</evidence>
<keyword evidence="3" id="KW-1185">Reference proteome</keyword>
<gene>
    <name evidence="2" type="ORF">LA76x_3996</name>
</gene>
<evidence type="ECO:0000313" key="3">
    <source>
        <dbReference type="Proteomes" id="UP000060787"/>
    </source>
</evidence>
<accession>A0A0S2FF15</accession>
<reference evidence="2 3" key="1">
    <citation type="journal article" date="2015" name="BMC Genomics">
        <title>Comparative genomics and metabolic profiling of the genus Lysobacter.</title>
        <authorList>
            <person name="de Bruijn I."/>
            <person name="Cheng X."/>
            <person name="de Jager V."/>
            <person name="Exposito R.G."/>
            <person name="Watrous J."/>
            <person name="Patel N."/>
            <person name="Postma J."/>
            <person name="Dorrestein P.C."/>
            <person name="Kobayashi D."/>
            <person name="Raaijmakers J.M."/>
        </authorList>
    </citation>
    <scope>NUCLEOTIDE SEQUENCE [LARGE SCALE GENOMIC DNA]</scope>
    <source>
        <strain evidence="2 3">76</strain>
    </source>
</reference>
<proteinExistence type="predicted"/>
<dbReference type="AlphaFoldDB" id="A0A0S2FF15"/>
<dbReference type="EMBL" id="CP011129">
    <property type="protein sequence ID" value="ALN82112.1"/>
    <property type="molecule type" value="Genomic_DNA"/>
</dbReference>
<evidence type="ECO:0000256" key="1">
    <source>
        <dbReference type="SAM" id="MobiDB-lite"/>
    </source>
</evidence>
<feature type="region of interest" description="Disordered" evidence="1">
    <location>
        <begin position="1"/>
        <end position="31"/>
    </location>
</feature>
<sequence>MVLVIPAGPQRRPSPLSSSSPGTRCRVGACRSGNGRFMKRAVR</sequence>
<protein>
    <submittedName>
        <fullName evidence="2">Uncharacterized protein</fullName>
    </submittedName>
</protein>